<evidence type="ECO:0000256" key="11">
    <source>
        <dbReference type="ARBA" id="ARBA00023136"/>
    </source>
</evidence>
<comment type="similarity">
    <text evidence="3 13">Belongs to the ABC-3 integral membrane protein family.</text>
</comment>
<keyword evidence="16" id="KW-1185">Reference proteome</keyword>
<keyword evidence="5" id="KW-1003">Cell membrane</keyword>
<dbReference type="AlphaFoldDB" id="A0A2K9LQ33"/>
<dbReference type="GO" id="GO:0043190">
    <property type="term" value="C:ATP-binding cassette (ABC) transporter complex"/>
    <property type="evidence" value="ECO:0007669"/>
    <property type="project" value="InterPro"/>
</dbReference>
<evidence type="ECO:0000256" key="4">
    <source>
        <dbReference type="ARBA" id="ARBA00022448"/>
    </source>
</evidence>
<evidence type="ECO:0000256" key="2">
    <source>
        <dbReference type="ARBA" id="ARBA00004651"/>
    </source>
</evidence>
<dbReference type="KEGG" id="kak:Kalk_11140"/>
<evidence type="ECO:0000256" key="7">
    <source>
        <dbReference type="ARBA" id="ARBA00022833"/>
    </source>
</evidence>
<feature type="transmembrane region" description="Helical" evidence="14">
    <location>
        <begin position="189"/>
        <end position="207"/>
    </location>
</feature>
<dbReference type="PANTHER" id="PTHR30477">
    <property type="entry name" value="ABC-TRANSPORTER METAL-BINDING PROTEIN"/>
    <property type="match status" value="1"/>
</dbReference>
<evidence type="ECO:0000256" key="5">
    <source>
        <dbReference type="ARBA" id="ARBA00022475"/>
    </source>
</evidence>
<accession>A0A2K9LQ33</accession>
<dbReference type="EMBL" id="CP022684">
    <property type="protein sequence ID" value="AUM12944.1"/>
    <property type="molecule type" value="Genomic_DNA"/>
</dbReference>
<keyword evidence="8" id="KW-0864">Zinc transport</keyword>
<feature type="transmembrane region" description="Helical" evidence="14">
    <location>
        <begin position="166"/>
        <end position="183"/>
    </location>
</feature>
<evidence type="ECO:0000313" key="15">
    <source>
        <dbReference type="EMBL" id="AUM12944.1"/>
    </source>
</evidence>
<gene>
    <name evidence="15" type="ORF">Kalk_11140</name>
</gene>
<keyword evidence="4 13" id="KW-0813">Transport</keyword>
<feature type="transmembrane region" description="Helical" evidence="14">
    <location>
        <begin position="43"/>
        <end position="73"/>
    </location>
</feature>
<feature type="transmembrane region" description="Helical" evidence="14">
    <location>
        <begin position="85"/>
        <end position="107"/>
    </location>
</feature>
<evidence type="ECO:0000256" key="9">
    <source>
        <dbReference type="ARBA" id="ARBA00022989"/>
    </source>
</evidence>
<reference evidence="16" key="1">
    <citation type="submission" date="2017-08" db="EMBL/GenBank/DDBJ databases">
        <title>Direct submision.</title>
        <authorList>
            <person name="Kim S.-J."/>
            <person name="Rhee S.-K."/>
        </authorList>
    </citation>
    <scope>NUCLEOTIDE SEQUENCE [LARGE SCALE GENOMIC DNA]</scope>
    <source>
        <strain evidence="16">GI5</strain>
    </source>
</reference>
<dbReference type="SUPFAM" id="SSF81345">
    <property type="entry name" value="ABC transporter involved in vitamin B12 uptake, BtuC"/>
    <property type="match status" value="1"/>
</dbReference>
<evidence type="ECO:0000256" key="14">
    <source>
        <dbReference type="SAM" id="Phobius"/>
    </source>
</evidence>
<dbReference type="Pfam" id="PF00950">
    <property type="entry name" value="ABC-3"/>
    <property type="match status" value="1"/>
</dbReference>
<evidence type="ECO:0000313" key="16">
    <source>
        <dbReference type="Proteomes" id="UP000235116"/>
    </source>
</evidence>
<dbReference type="Gene3D" id="1.10.3470.10">
    <property type="entry name" value="ABC transporter involved in vitamin B12 uptake, BtuC"/>
    <property type="match status" value="1"/>
</dbReference>
<evidence type="ECO:0000256" key="6">
    <source>
        <dbReference type="ARBA" id="ARBA00022692"/>
    </source>
</evidence>
<feature type="transmembrane region" description="Helical" evidence="14">
    <location>
        <begin position="127"/>
        <end position="145"/>
    </location>
</feature>
<dbReference type="PANTHER" id="PTHR30477:SF23">
    <property type="entry name" value="HIGH-AFFINITY ZINC UPTAKE SYSTEM MEMBRANE PROTEIN ZNUB"/>
    <property type="match status" value="1"/>
</dbReference>
<comment type="subcellular location">
    <subcellularLocation>
        <location evidence="2 13">Cell membrane</location>
        <topology evidence="2 13">Multi-pass membrane protein</topology>
    </subcellularLocation>
</comment>
<organism evidence="15 16">
    <name type="scientific">Ketobacter alkanivorans</name>
    <dbReference type="NCBI Taxonomy" id="1917421"/>
    <lineage>
        <taxon>Bacteria</taxon>
        <taxon>Pseudomonadati</taxon>
        <taxon>Pseudomonadota</taxon>
        <taxon>Gammaproteobacteria</taxon>
        <taxon>Pseudomonadales</taxon>
        <taxon>Ketobacteraceae</taxon>
        <taxon>Ketobacter</taxon>
    </lineage>
</organism>
<keyword evidence="9 14" id="KW-1133">Transmembrane helix</keyword>
<evidence type="ECO:0000256" key="13">
    <source>
        <dbReference type="RuleBase" id="RU003943"/>
    </source>
</evidence>
<dbReference type="GO" id="GO:0055085">
    <property type="term" value="P:transmembrane transport"/>
    <property type="evidence" value="ECO:0007669"/>
    <property type="project" value="InterPro"/>
</dbReference>
<dbReference type="InterPro" id="IPR037294">
    <property type="entry name" value="ABC_BtuC-like"/>
</dbReference>
<evidence type="ECO:0000256" key="1">
    <source>
        <dbReference type="ARBA" id="ARBA00002313"/>
    </source>
</evidence>
<evidence type="ECO:0000256" key="10">
    <source>
        <dbReference type="ARBA" id="ARBA00023065"/>
    </source>
</evidence>
<dbReference type="GO" id="GO:0006829">
    <property type="term" value="P:zinc ion transport"/>
    <property type="evidence" value="ECO:0007669"/>
    <property type="project" value="UniProtKB-KW"/>
</dbReference>
<dbReference type="OrthoDB" id="9783937at2"/>
<dbReference type="GO" id="GO:0010043">
    <property type="term" value="P:response to zinc ion"/>
    <property type="evidence" value="ECO:0007669"/>
    <property type="project" value="TreeGrafter"/>
</dbReference>
<sequence>MIELVLPALLVGLLLTAIAGPLGCFVVWGRMAYFGDTLAHSALLGIALGFLFDLNLSIGVIAVSSSIALALTVLQGQRFIASDTLLGIMAHGTLALGLVLVSLMETVRVDLLGLLFGDLLATSYGDLLWVGGLVLFIAVTLYFIWTPLLNIAVNQELAQAEGTPVGLVRLLFMLLLASVVAIGMKVVGALLITAILIIPAAAARKLAHTPERMAMIASAVGMGAVACGLGLSWQADTPAGPSIVLCASLAFLLIFIFARRKDA</sequence>
<keyword evidence="10" id="KW-0406">Ion transport</keyword>
<feature type="transmembrane region" description="Helical" evidence="14">
    <location>
        <begin position="239"/>
        <end position="258"/>
    </location>
</feature>
<keyword evidence="11 14" id="KW-0472">Membrane</keyword>
<keyword evidence="7" id="KW-0862">Zinc</keyword>
<dbReference type="RefSeq" id="WP_101894324.1">
    <property type="nucleotide sequence ID" value="NZ_CP022684.1"/>
</dbReference>
<proteinExistence type="inferred from homology"/>
<comment type="function">
    <text evidence="1">Involved in the high-affinity zinc uptake transport system.</text>
</comment>
<name>A0A2K9LQ33_9GAMM</name>
<dbReference type="InterPro" id="IPR001626">
    <property type="entry name" value="ABC_TroCD"/>
</dbReference>
<keyword evidence="6 13" id="KW-0812">Transmembrane</keyword>
<evidence type="ECO:0000256" key="12">
    <source>
        <dbReference type="ARBA" id="ARBA00040080"/>
    </source>
</evidence>
<evidence type="ECO:0000256" key="3">
    <source>
        <dbReference type="ARBA" id="ARBA00008034"/>
    </source>
</evidence>
<evidence type="ECO:0000256" key="8">
    <source>
        <dbReference type="ARBA" id="ARBA00022906"/>
    </source>
</evidence>
<dbReference type="Proteomes" id="UP000235116">
    <property type="component" value="Chromosome"/>
</dbReference>
<protein>
    <recommendedName>
        <fullName evidence="12">High-affinity zinc uptake system membrane protein ZnuB</fullName>
    </recommendedName>
</protein>
<feature type="transmembrane region" description="Helical" evidence="14">
    <location>
        <begin position="214"/>
        <end position="233"/>
    </location>
</feature>